<dbReference type="EMBL" id="LT965928">
    <property type="protein sequence ID" value="SOU39664.1"/>
    <property type="molecule type" value="Genomic_DNA"/>
</dbReference>
<organism evidence="5 6">
    <name type="scientific">Pseudoalteromonas carrageenovora IAM 12662</name>
    <dbReference type="NCBI Taxonomy" id="1314868"/>
    <lineage>
        <taxon>Bacteria</taxon>
        <taxon>Pseudomonadati</taxon>
        <taxon>Pseudomonadota</taxon>
        <taxon>Gammaproteobacteria</taxon>
        <taxon>Alteromonadales</taxon>
        <taxon>Pseudoalteromonadaceae</taxon>
        <taxon>Pseudoalteromonas</taxon>
    </lineage>
</organism>
<dbReference type="GO" id="GO:0006355">
    <property type="term" value="P:regulation of DNA-templated transcription"/>
    <property type="evidence" value="ECO:0007669"/>
    <property type="project" value="InterPro"/>
</dbReference>
<dbReference type="GO" id="GO:0003677">
    <property type="term" value="F:DNA binding"/>
    <property type="evidence" value="ECO:0007669"/>
    <property type="project" value="UniProtKB-UniRule"/>
</dbReference>
<dbReference type="GeneID" id="93662309"/>
<keyword evidence="3" id="KW-1133">Transmembrane helix</keyword>
<dbReference type="SUPFAM" id="SSF46894">
    <property type="entry name" value="C-terminal effector domain of the bipartite response regulators"/>
    <property type="match status" value="1"/>
</dbReference>
<proteinExistence type="predicted"/>
<dbReference type="PANTHER" id="PTHR36842:SF1">
    <property type="entry name" value="PROTEIN TOLB"/>
    <property type="match status" value="1"/>
</dbReference>
<accession>A0A2K4X5R2</accession>
<feature type="DNA-binding region" description="OmpR/PhoB-type" evidence="2">
    <location>
        <begin position="1"/>
        <end position="98"/>
    </location>
</feature>
<feature type="transmembrane region" description="Helical" evidence="3">
    <location>
        <begin position="147"/>
        <end position="168"/>
    </location>
</feature>
<dbReference type="Gene3D" id="1.10.10.10">
    <property type="entry name" value="Winged helix-like DNA-binding domain superfamily/Winged helix DNA-binding domain"/>
    <property type="match status" value="1"/>
</dbReference>
<dbReference type="AlphaFoldDB" id="A0A2K4X5R2"/>
<dbReference type="OrthoDB" id="6296073at2"/>
<dbReference type="CDD" id="cd00383">
    <property type="entry name" value="trans_reg_C"/>
    <property type="match status" value="1"/>
</dbReference>
<feature type="domain" description="OmpR/PhoB-type" evidence="4">
    <location>
        <begin position="1"/>
        <end position="98"/>
    </location>
</feature>
<dbReference type="InterPro" id="IPR001867">
    <property type="entry name" value="OmpR/PhoB-type_DNA-bd"/>
</dbReference>
<name>A0A2K4X5R2_PSEVC</name>
<dbReference type="InterPro" id="IPR036388">
    <property type="entry name" value="WH-like_DNA-bd_sf"/>
</dbReference>
<evidence type="ECO:0000256" key="2">
    <source>
        <dbReference type="PROSITE-ProRule" id="PRU01091"/>
    </source>
</evidence>
<dbReference type="InterPro" id="IPR016032">
    <property type="entry name" value="Sig_transdc_resp-reg_C-effctor"/>
</dbReference>
<dbReference type="Gene3D" id="2.120.10.30">
    <property type="entry name" value="TolB, C-terminal domain"/>
    <property type="match status" value="1"/>
</dbReference>
<gene>
    <name evidence="5" type="ORF">PCAR9_A20084</name>
</gene>
<reference evidence="5 6" key="1">
    <citation type="submission" date="2017-11" db="EMBL/GenBank/DDBJ databases">
        <authorList>
            <person name="Han C.G."/>
        </authorList>
    </citation>
    <scope>NUCLEOTIDE SEQUENCE [LARGE SCALE GENOMIC DNA]</scope>
    <source>
        <strain evidence="6">ATCC 43555</strain>
    </source>
</reference>
<dbReference type="Proteomes" id="UP000238288">
    <property type="component" value="Chromosome PCAR9a"/>
</dbReference>
<dbReference type="PROSITE" id="PS51755">
    <property type="entry name" value="OMPR_PHOB"/>
    <property type="match status" value="1"/>
</dbReference>
<sequence>MNYQIGPWQFISNRCVITSNNLERELDPLLVKLLLHFISNPQQIVSRQTLIECVWQQSFVDDNAINRAISELRKQLAHPIQKAPLLKTHYRKGYSLTVIPERISQVNDADTSSQVLNEPPVLSSKNEGAVEATSTQSFKKSSLKKPIFYSLLAVVCLCFFAWLIWLSVSAPSKDKVKQITANKVASTWNIGSEVHPELSSDKQFLAYTNVEPENDVMHAFVKRLSDQREVEITYPGFQVSILSWQLNQHSVLLQATNLKLQKCEMVLVDLSQFPVIGEATSIKECDLRYTGYAQVDESGEHIYYTEYKNEHEGSGLYKFDLELKKEFIVIPPPGVMYGVIMPRLSQSGDKIAYILSQKGKPFSVFSYNFETHETKRLFKAKKSVISFAFDWLPNGKGIIVFEGSELSTIMFDEKNIVKHTLTVTPKITPYYITVHSDNSLFYSEKMTQAYSLIKATDPFGDNPEYEALYKSDKDEYNIAEIINKEGTAHVFVSERSGSSQLWLSQNGLTKQLSFFNYDDGSSAFVLGGLRASPNKQRMIFMKNKGFSLYDVNAQKFYPFEEFNKHKIVSYIWSKNNDSIIYVKRLGSKNILAEFNLVTRDTRVIEGIKANKLISDSKGNGYVTNDNQLIRLSDRQSWELPKNAKKSVAYGVSKDYFYYSDSISRVARLNLHDQTIQDIHVDFRPIGFMVSENNEILFTGSKYKDMQIVQMSWDE</sequence>
<dbReference type="SMART" id="SM00862">
    <property type="entry name" value="Trans_reg_C"/>
    <property type="match status" value="1"/>
</dbReference>
<dbReference type="SUPFAM" id="SSF82171">
    <property type="entry name" value="DPP6 N-terminal domain-like"/>
    <property type="match status" value="1"/>
</dbReference>
<keyword evidence="3" id="KW-0472">Membrane</keyword>
<evidence type="ECO:0000259" key="4">
    <source>
        <dbReference type="PROSITE" id="PS51755"/>
    </source>
</evidence>
<keyword evidence="1 2" id="KW-0238">DNA-binding</keyword>
<evidence type="ECO:0000313" key="5">
    <source>
        <dbReference type="EMBL" id="SOU39664.1"/>
    </source>
</evidence>
<protein>
    <submittedName>
        <fullName evidence="5">Transcriptional regulator</fullName>
    </submittedName>
</protein>
<dbReference type="RefSeq" id="WP_104641872.1">
    <property type="nucleotide sequence ID" value="NZ_AQGW01000018.1"/>
</dbReference>
<keyword evidence="3" id="KW-0812">Transmembrane</keyword>
<evidence type="ECO:0000256" key="1">
    <source>
        <dbReference type="ARBA" id="ARBA00023125"/>
    </source>
</evidence>
<dbReference type="GO" id="GO:0000160">
    <property type="term" value="P:phosphorelay signal transduction system"/>
    <property type="evidence" value="ECO:0007669"/>
    <property type="project" value="InterPro"/>
</dbReference>
<dbReference type="PANTHER" id="PTHR36842">
    <property type="entry name" value="PROTEIN TOLB HOMOLOG"/>
    <property type="match status" value="1"/>
</dbReference>
<evidence type="ECO:0000256" key="3">
    <source>
        <dbReference type="SAM" id="Phobius"/>
    </source>
</evidence>
<evidence type="ECO:0000313" key="6">
    <source>
        <dbReference type="Proteomes" id="UP000238288"/>
    </source>
</evidence>
<dbReference type="SUPFAM" id="SSF69304">
    <property type="entry name" value="Tricorn protease N-terminal domain"/>
    <property type="match status" value="1"/>
</dbReference>
<dbReference type="InterPro" id="IPR011042">
    <property type="entry name" value="6-blade_b-propeller_TolB-like"/>
</dbReference>
<dbReference type="Pfam" id="PF00486">
    <property type="entry name" value="Trans_reg_C"/>
    <property type="match status" value="1"/>
</dbReference>